<comment type="similarity">
    <text evidence="1">Belongs to the universal ribosomal protein uL10 family.</text>
</comment>
<keyword evidence="4" id="KW-1185">Reference proteome</keyword>
<dbReference type="PANTHER" id="PTHR11560">
    <property type="entry name" value="39S RIBOSOMAL PROTEIN L10, MITOCHONDRIAL"/>
    <property type="match status" value="1"/>
</dbReference>
<dbReference type="AlphaFoldDB" id="A0A2B7YAN6"/>
<dbReference type="STRING" id="1447875.A0A2B7YAN6"/>
<dbReference type="Gene3D" id="3.30.70.1730">
    <property type="match status" value="1"/>
</dbReference>
<dbReference type="OrthoDB" id="360689at2759"/>
<protein>
    <submittedName>
        <fullName evidence="3">Uncharacterized protein</fullName>
    </submittedName>
</protein>
<sequence length="338" mass="36886">MPPRLRLSVSLLPHPLRHEVLVYPRRHASAAAAGATSSVTQTSSSNPVSAALPPSAYPSDQPPSHRRPEFRKSQLHRQYTSLLRTTPLIIFFQHNNLQATEWTGIRRELTKALRKVDEEHAAAGRIEPPIAPLVQLKIIKTSIFEAALRVVDFFRPDNISFKGAGKIAGAKADPNFTHDLSRTAYASVLHKKGKHELSPILVGPIAVLSFPHVSPEHLKAALSILSPKAPQNPAPKRKANPGLYDLPVQNGLQKLMLLAARVEGKVFDDGQTRWVSSIEGGMTGLRSQLVATLQGASASVTSTLDAAGKSLYFTLESRRSVLEDEQKGPESEGEEKKE</sequence>
<dbReference type="EMBL" id="PDNB01000003">
    <property type="protein sequence ID" value="PGH18596.1"/>
    <property type="molecule type" value="Genomic_DNA"/>
</dbReference>
<name>A0A2B7YAN6_9EURO</name>
<dbReference type="Proteomes" id="UP000223968">
    <property type="component" value="Unassembled WGS sequence"/>
</dbReference>
<evidence type="ECO:0000313" key="4">
    <source>
        <dbReference type="Proteomes" id="UP000223968"/>
    </source>
</evidence>
<comment type="caution">
    <text evidence="3">The sequence shown here is derived from an EMBL/GenBank/DDBJ whole genome shotgun (WGS) entry which is preliminary data.</text>
</comment>
<evidence type="ECO:0000256" key="2">
    <source>
        <dbReference type="SAM" id="MobiDB-lite"/>
    </source>
</evidence>
<feature type="compositionally biased region" description="Low complexity" evidence="2">
    <location>
        <begin position="33"/>
        <end position="45"/>
    </location>
</feature>
<feature type="region of interest" description="Disordered" evidence="2">
    <location>
        <begin position="33"/>
        <end position="71"/>
    </location>
</feature>
<organism evidence="3 4">
    <name type="scientific">Helicocarpus griseus UAMH5409</name>
    <dbReference type="NCBI Taxonomy" id="1447875"/>
    <lineage>
        <taxon>Eukaryota</taxon>
        <taxon>Fungi</taxon>
        <taxon>Dikarya</taxon>
        <taxon>Ascomycota</taxon>
        <taxon>Pezizomycotina</taxon>
        <taxon>Eurotiomycetes</taxon>
        <taxon>Eurotiomycetidae</taxon>
        <taxon>Onygenales</taxon>
        <taxon>Ajellomycetaceae</taxon>
        <taxon>Helicocarpus</taxon>
    </lineage>
</organism>
<proteinExistence type="inferred from homology"/>
<dbReference type="InterPro" id="IPR047865">
    <property type="entry name" value="Ribosomal_uL10_bac_type"/>
</dbReference>
<evidence type="ECO:0000313" key="3">
    <source>
        <dbReference type="EMBL" id="PGH18596.1"/>
    </source>
</evidence>
<dbReference type="SUPFAM" id="SSF160369">
    <property type="entry name" value="Ribosomal protein L10-like"/>
    <property type="match status" value="1"/>
</dbReference>
<evidence type="ECO:0000256" key="1">
    <source>
        <dbReference type="ARBA" id="ARBA00008889"/>
    </source>
</evidence>
<gene>
    <name evidence="3" type="ORF">AJ79_00375</name>
</gene>
<reference evidence="3 4" key="1">
    <citation type="submission" date="2017-10" db="EMBL/GenBank/DDBJ databases">
        <title>Comparative genomics in systemic dimorphic fungi from Ajellomycetaceae.</title>
        <authorList>
            <person name="Munoz J.F."/>
            <person name="Mcewen J.G."/>
            <person name="Clay O.K."/>
            <person name="Cuomo C.A."/>
        </authorList>
    </citation>
    <scope>NUCLEOTIDE SEQUENCE [LARGE SCALE GENOMIC DNA]</scope>
    <source>
        <strain evidence="3 4">UAMH5409</strain>
    </source>
</reference>
<feature type="region of interest" description="Disordered" evidence="2">
    <location>
        <begin position="319"/>
        <end position="338"/>
    </location>
</feature>
<accession>A0A2B7YAN6</accession>
<dbReference type="InterPro" id="IPR043141">
    <property type="entry name" value="Ribosomal_uL10-like_sf"/>
</dbReference>